<dbReference type="HAMAP" id="MF_00008">
    <property type="entry name" value="Thymidy_synth_bact"/>
    <property type="match status" value="1"/>
</dbReference>
<reference evidence="8 9" key="1">
    <citation type="journal article" date="2014" name="Appl. Environ. Microbiol.">
        <title>Genomic encyclopedia of type strains of the genus Bifidobacterium.</title>
        <authorList>
            <person name="Milani C."/>
            <person name="Lugli G.A."/>
            <person name="Duranti S."/>
            <person name="Turroni F."/>
            <person name="Bottacini F."/>
            <person name="Mangifesta M."/>
            <person name="Sanchez B."/>
            <person name="Viappiani A."/>
            <person name="Mancabelli L."/>
            <person name="Taminiau B."/>
            <person name="Delcenserie V."/>
            <person name="Barrangou R."/>
            <person name="Margolles A."/>
            <person name="van Sinderen D."/>
            <person name="Ventura M."/>
        </authorList>
    </citation>
    <scope>NUCLEOTIDE SEQUENCE [LARGE SCALE GENOMIC DNA]</scope>
    <source>
        <strain evidence="8 9">LMG 11587</strain>
    </source>
</reference>
<comment type="function">
    <text evidence="5">Catalyzes the reductive methylation of 2'-deoxyuridine-5'-monophosphate (dUMP) to 2'-deoxythymidine-5'-monophosphate (dTMP) while utilizing 5,10-methylenetetrahydrofolate (mTHF) as the methyl donor and reductant in the reaction, yielding dihydrofolate (DHF) as a by-product. This enzymatic reaction provides an intracellular de novo source of dTMP, an essential precursor for DNA biosynthesis.</text>
</comment>
<dbReference type="EC" id="2.1.1.45" evidence="1 5"/>
<dbReference type="GO" id="GO:0032259">
    <property type="term" value="P:methylation"/>
    <property type="evidence" value="ECO:0007669"/>
    <property type="project" value="UniProtKB-KW"/>
</dbReference>
<dbReference type="Gene3D" id="3.30.572.10">
    <property type="entry name" value="Thymidylate synthase/dCMP hydroxymethylase domain"/>
    <property type="match status" value="1"/>
</dbReference>
<dbReference type="PROSITE" id="PS00091">
    <property type="entry name" value="THYMIDYLATE_SYNTHASE"/>
    <property type="match status" value="1"/>
</dbReference>
<accession>A0A087VV19</accession>
<protein>
    <recommendedName>
        <fullName evidence="1 5">Thymidylate synthase</fullName>
        <shortName evidence="5">TS</shortName>
        <shortName evidence="5">TSase</shortName>
        <ecNumber evidence="1 5">2.1.1.45</ecNumber>
    </recommendedName>
</protein>
<evidence type="ECO:0000313" key="8">
    <source>
        <dbReference type="EMBL" id="AIC92280.1"/>
    </source>
</evidence>
<feature type="binding site" evidence="5">
    <location>
        <position position="196"/>
    </location>
    <ligand>
        <name>(6R)-5,10-methylene-5,6,7,8-tetrahydrofolate</name>
        <dbReference type="ChEBI" id="CHEBI:15636"/>
    </ligand>
</feature>
<dbReference type="GO" id="GO:0006235">
    <property type="term" value="P:dTTP biosynthetic process"/>
    <property type="evidence" value="ECO:0007669"/>
    <property type="project" value="UniProtKB-UniRule"/>
</dbReference>
<evidence type="ECO:0000256" key="6">
    <source>
        <dbReference type="PROSITE-ProRule" id="PRU10016"/>
    </source>
</evidence>
<feature type="active site" description="Nucleophile" evidence="5">
    <location>
        <position position="173"/>
    </location>
</feature>
<dbReference type="GO" id="GO:0005829">
    <property type="term" value="C:cytosol"/>
    <property type="evidence" value="ECO:0007669"/>
    <property type="project" value="TreeGrafter"/>
</dbReference>
<comment type="subunit">
    <text evidence="5">Homodimer.</text>
</comment>
<evidence type="ECO:0000259" key="7">
    <source>
        <dbReference type="Pfam" id="PF00303"/>
    </source>
</evidence>
<comment type="catalytic activity">
    <reaction evidence="5">
        <text>dUMP + (6R)-5,10-methylene-5,6,7,8-tetrahydrofolate = 7,8-dihydrofolate + dTMP</text>
        <dbReference type="Rhea" id="RHEA:12104"/>
        <dbReference type="ChEBI" id="CHEBI:15636"/>
        <dbReference type="ChEBI" id="CHEBI:57451"/>
        <dbReference type="ChEBI" id="CHEBI:63528"/>
        <dbReference type="ChEBI" id="CHEBI:246422"/>
        <dbReference type="EC" id="2.1.1.45"/>
    </reaction>
</comment>
<proteinExistence type="inferred from homology"/>
<feature type="binding site" evidence="5">
    <location>
        <position position="289"/>
    </location>
    <ligand>
        <name>(6R)-5,10-methylene-5,6,7,8-tetrahydrofolate</name>
        <dbReference type="ChEBI" id="CHEBI:15636"/>
    </ligand>
</feature>
<dbReference type="GO" id="GO:0006231">
    <property type="term" value="P:dTMP biosynthetic process"/>
    <property type="evidence" value="ECO:0007669"/>
    <property type="project" value="UniProtKB-UniRule"/>
</dbReference>
<organism evidence="8 9">
    <name type="scientific">Bifidobacterium [indicum] DSM 20214 = LMG 11587</name>
    <dbReference type="NCBI Taxonomy" id="1341694"/>
    <lineage>
        <taxon>Bacteria</taxon>
        <taxon>Bacillati</taxon>
        <taxon>Actinomycetota</taxon>
        <taxon>Actinomycetes</taxon>
        <taxon>Bifidobacteriales</taxon>
        <taxon>Bifidobacteriaceae</taxon>
        <taxon>Bifidobacterium</taxon>
    </lineage>
</organism>
<dbReference type="UniPathway" id="UPA00575"/>
<keyword evidence="4 5" id="KW-0545">Nucleotide biosynthesis</keyword>
<dbReference type="InterPro" id="IPR020940">
    <property type="entry name" value="Thymidylate_synthase_AS"/>
</dbReference>
<dbReference type="HOGENOM" id="CLU_021669_0_2_11"/>
<evidence type="ECO:0000256" key="1">
    <source>
        <dbReference type="ARBA" id="ARBA00011947"/>
    </source>
</evidence>
<keyword evidence="9" id="KW-1185">Reference proteome</keyword>
<comment type="caution">
    <text evidence="5">Lacks conserved residue(s) required for the propagation of feature annotation.</text>
</comment>
<sequence>MVLSQEQLQEIRSRIPERPQTDIPMPYEDLVRRILMEGNLKSDRTGTGTISLFGQQMRFDLSSFPLLTTKKVYFRGIAYELLWFLKGSQNVRWLQEHNVHIWDEWADPETGDLGPVYGVQWRSWPAPTPDDPNRTIDQIQKVIDLIKTHPDSRRMIVSAWNPAEIDQMALPPCHALFQFYVADGRLSCQLYQRSCDMFLGVPFNIASYSLLTMMMAQQAGLEPGEFVWTGGDCHVYDNHIDQVLEQLSRAPYPYPGMRIRKTPSIFEYQYEDFELVDYQSHPAIKAPVAV</sequence>
<dbReference type="InterPro" id="IPR023451">
    <property type="entry name" value="Thymidate_synth/dCMP_Mease_dom"/>
</dbReference>
<dbReference type="InterPro" id="IPR000398">
    <property type="entry name" value="Thymidylate_synthase"/>
</dbReference>
<feature type="binding site" description="in other chain" evidence="5">
    <location>
        <position position="44"/>
    </location>
    <ligand>
        <name>dUMP</name>
        <dbReference type="ChEBI" id="CHEBI:246422"/>
        <note>ligand shared between dimeric partners</note>
    </ligand>
</feature>
<feature type="domain" description="Thymidylate synthase/dCMP hydroxymethylase" evidence="7">
    <location>
        <begin position="27"/>
        <end position="290"/>
    </location>
</feature>
<dbReference type="InterPro" id="IPR036926">
    <property type="entry name" value="Thymidate_synth/dCMP_Mease_sf"/>
</dbReference>
<dbReference type="PANTHER" id="PTHR11548">
    <property type="entry name" value="THYMIDYLATE SYNTHASE 1"/>
    <property type="match status" value="1"/>
</dbReference>
<dbReference type="CDD" id="cd00351">
    <property type="entry name" value="TS_Pyrimidine_HMase"/>
    <property type="match status" value="1"/>
</dbReference>
<feature type="binding site" description="in other chain" evidence="5">
    <location>
        <begin position="234"/>
        <end position="236"/>
    </location>
    <ligand>
        <name>dUMP</name>
        <dbReference type="ChEBI" id="CHEBI:246422"/>
        <note>ligand shared between dimeric partners</note>
    </ligand>
</feature>
<dbReference type="InterPro" id="IPR045097">
    <property type="entry name" value="Thymidate_synth/dCMP_Mease"/>
</dbReference>
<dbReference type="GO" id="GO:0004799">
    <property type="term" value="F:thymidylate synthase activity"/>
    <property type="evidence" value="ECO:0007669"/>
    <property type="project" value="UniProtKB-UniRule"/>
</dbReference>
<dbReference type="OrthoDB" id="9774633at2"/>
<keyword evidence="3 5" id="KW-0808">Transferase</keyword>
<dbReference type="NCBIfam" id="NF002497">
    <property type="entry name" value="PRK01827.1-3"/>
    <property type="match status" value="1"/>
</dbReference>
<feature type="binding site" description="in other chain" evidence="5">
    <location>
        <position position="204"/>
    </location>
    <ligand>
        <name>dUMP</name>
        <dbReference type="ChEBI" id="CHEBI:246422"/>
        <note>ligand shared between dimeric partners</note>
    </ligand>
</feature>
<evidence type="ECO:0000313" key="9">
    <source>
        <dbReference type="Proteomes" id="UP000028569"/>
    </source>
</evidence>
<feature type="binding site" evidence="5">
    <location>
        <begin position="153"/>
        <end position="154"/>
    </location>
    <ligand>
        <name>dUMP</name>
        <dbReference type="ChEBI" id="CHEBI:246422"/>
        <note>ligand shared between dimeric partners</note>
    </ligand>
</feature>
<dbReference type="SUPFAM" id="SSF55831">
    <property type="entry name" value="Thymidylate synthase/dCMP hydroxymethylase"/>
    <property type="match status" value="1"/>
</dbReference>
<dbReference type="NCBIfam" id="TIGR03284">
    <property type="entry name" value="thym_sym"/>
    <property type="match status" value="2"/>
</dbReference>
<comment type="similarity">
    <text evidence="5">Belongs to the thymidylate synthase family. Bacterial-type ThyA subfamily.</text>
</comment>
<dbReference type="AlphaFoldDB" id="A0A087VV19"/>
<feature type="binding site" description="in other chain" evidence="5">
    <location>
        <begin position="193"/>
        <end position="196"/>
    </location>
    <ligand>
        <name>dUMP</name>
        <dbReference type="ChEBI" id="CHEBI:246422"/>
        <note>ligand shared between dimeric partners</note>
    </ligand>
</feature>
<dbReference type="KEGG" id="bii:BINDI_1017"/>
<dbReference type="NCBIfam" id="NF002499">
    <property type="entry name" value="PRK01827.1-5"/>
    <property type="match status" value="1"/>
</dbReference>
<evidence type="ECO:0000256" key="3">
    <source>
        <dbReference type="ARBA" id="ARBA00022679"/>
    </source>
</evidence>
<feature type="active site" evidence="6">
    <location>
        <position position="173"/>
    </location>
</feature>
<comment type="subcellular location">
    <subcellularLocation>
        <location evidence="5">Cytoplasm</location>
    </subcellularLocation>
</comment>
<dbReference type="FunFam" id="3.30.572.10:FF:000013">
    <property type="entry name" value="Thymidylate synthase"/>
    <property type="match status" value="1"/>
</dbReference>
<evidence type="ECO:0000256" key="5">
    <source>
        <dbReference type="HAMAP-Rule" id="MF_00008"/>
    </source>
</evidence>
<evidence type="ECO:0000256" key="2">
    <source>
        <dbReference type="ARBA" id="ARBA00022603"/>
    </source>
</evidence>
<dbReference type="RefSeq" id="WP_033490555.1">
    <property type="nucleotide sequence ID" value="NZ_CP006018.1"/>
</dbReference>
<dbReference type="Pfam" id="PF00303">
    <property type="entry name" value="Thymidylat_synt"/>
    <property type="match status" value="1"/>
</dbReference>
<dbReference type="EMBL" id="CP006018">
    <property type="protein sequence ID" value="AIC92280.1"/>
    <property type="molecule type" value="Genomic_DNA"/>
</dbReference>
<gene>
    <name evidence="5" type="primary">thyA</name>
    <name evidence="8" type="ORF">BINDI_1017</name>
</gene>
<dbReference type="PANTHER" id="PTHR11548:SF1">
    <property type="entry name" value="THYMIDYLATE SYNTHASE 1"/>
    <property type="match status" value="1"/>
</dbReference>
<keyword evidence="2 5" id="KW-0489">Methyltransferase</keyword>
<comment type="pathway">
    <text evidence="5">Pyrimidine metabolism; dTTP biosynthesis.</text>
</comment>
<name>A0A087VV19_9BIFI</name>
<keyword evidence="5" id="KW-0963">Cytoplasm</keyword>
<dbReference type="PRINTS" id="PR00108">
    <property type="entry name" value="THYMDSNTHASE"/>
</dbReference>
<evidence type="ECO:0000256" key="4">
    <source>
        <dbReference type="ARBA" id="ARBA00022727"/>
    </source>
</evidence>
<dbReference type="Proteomes" id="UP000028569">
    <property type="component" value="Chromosome"/>
</dbReference>